<name>A0ABR2FN88_9ROSI</name>
<sequence>MESLVLDSEKVSITGRQRETEFRLAPRGNPSRCLFPTLSPSLVLSKYMGLFCIVDFRFLTDDVATPLCELPLESRRK</sequence>
<evidence type="ECO:0000313" key="2">
    <source>
        <dbReference type="Proteomes" id="UP001472677"/>
    </source>
</evidence>
<accession>A0ABR2FN88</accession>
<reference evidence="1 2" key="1">
    <citation type="journal article" date="2024" name="G3 (Bethesda)">
        <title>Genome assembly of Hibiscus sabdariffa L. provides insights into metabolisms of medicinal natural products.</title>
        <authorList>
            <person name="Kim T."/>
        </authorList>
    </citation>
    <scope>NUCLEOTIDE SEQUENCE [LARGE SCALE GENOMIC DNA]</scope>
    <source>
        <strain evidence="1">TK-2024</strain>
        <tissue evidence="1">Old leaves</tissue>
    </source>
</reference>
<gene>
    <name evidence="1" type="ORF">V6N12_067848</name>
</gene>
<dbReference type="EMBL" id="JBBPBM010000005">
    <property type="protein sequence ID" value="KAK8583584.1"/>
    <property type="molecule type" value="Genomic_DNA"/>
</dbReference>
<proteinExistence type="predicted"/>
<comment type="caution">
    <text evidence="1">The sequence shown here is derived from an EMBL/GenBank/DDBJ whole genome shotgun (WGS) entry which is preliminary data.</text>
</comment>
<organism evidence="1 2">
    <name type="scientific">Hibiscus sabdariffa</name>
    <name type="common">roselle</name>
    <dbReference type="NCBI Taxonomy" id="183260"/>
    <lineage>
        <taxon>Eukaryota</taxon>
        <taxon>Viridiplantae</taxon>
        <taxon>Streptophyta</taxon>
        <taxon>Embryophyta</taxon>
        <taxon>Tracheophyta</taxon>
        <taxon>Spermatophyta</taxon>
        <taxon>Magnoliopsida</taxon>
        <taxon>eudicotyledons</taxon>
        <taxon>Gunneridae</taxon>
        <taxon>Pentapetalae</taxon>
        <taxon>rosids</taxon>
        <taxon>malvids</taxon>
        <taxon>Malvales</taxon>
        <taxon>Malvaceae</taxon>
        <taxon>Malvoideae</taxon>
        <taxon>Hibiscus</taxon>
    </lineage>
</organism>
<keyword evidence="2" id="KW-1185">Reference proteome</keyword>
<dbReference type="Proteomes" id="UP001472677">
    <property type="component" value="Unassembled WGS sequence"/>
</dbReference>
<protein>
    <submittedName>
        <fullName evidence="1">Uncharacterized protein</fullName>
    </submittedName>
</protein>
<evidence type="ECO:0000313" key="1">
    <source>
        <dbReference type="EMBL" id="KAK8583584.1"/>
    </source>
</evidence>